<evidence type="ECO:0000256" key="2">
    <source>
        <dbReference type="ARBA" id="ARBA00022514"/>
    </source>
</evidence>
<dbReference type="InterPro" id="IPR039578">
    <property type="entry name" value="OSM"/>
</dbReference>
<feature type="compositionally biased region" description="Basic residues" evidence="4">
    <location>
        <begin position="289"/>
        <end position="316"/>
    </location>
</feature>
<dbReference type="GO" id="GO:0038165">
    <property type="term" value="P:oncostatin-M-mediated signaling pathway"/>
    <property type="evidence" value="ECO:0007669"/>
    <property type="project" value="InterPro"/>
</dbReference>
<evidence type="ECO:0000313" key="6">
    <source>
        <dbReference type="RefSeq" id="XP_019282189.2"/>
    </source>
</evidence>
<dbReference type="GO" id="GO:0006955">
    <property type="term" value="P:immune response"/>
    <property type="evidence" value="ECO:0007669"/>
    <property type="project" value="InterPro"/>
</dbReference>
<evidence type="ECO:0000256" key="3">
    <source>
        <dbReference type="ARBA" id="ARBA00022525"/>
    </source>
</evidence>
<keyword evidence="3" id="KW-0964">Secreted</keyword>
<dbReference type="InterPro" id="IPR001581">
    <property type="entry name" value="Leukemia_IF/oncostatin"/>
</dbReference>
<feature type="region of interest" description="Disordered" evidence="4">
    <location>
        <begin position="283"/>
        <end position="323"/>
    </location>
</feature>
<evidence type="ECO:0000256" key="1">
    <source>
        <dbReference type="ARBA" id="ARBA00004613"/>
    </source>
</evidence>
<reference evidence="6" key="1">
    <citation type="submission" date="2025-08" db="UniProtKB">
        <authorList>
            <consortium name="RefSeq"/>
        </authorList>
    </citation>
    <scope>IDENTIFICATION</scope>
    <source>
        <tissue evidence="6">Whole blood</tissue>
    </source>
</reference>
<dbReference type="InterPro" id="IPR009079">
    <property type="entry name" value="4_helix_cytokine-like_core"/>
</dbReference>
<dbReference type="GO" id="GO:0005125">
    <property type="term" value="F:cytokine activity"/>
    <property type="evidence" value="ECO:0007669"/>
    <property type="project" value="UniProtKB-KW"/>
</dbReference>
<feature type="compositionally biased region" description="Low complexity" evidence="4">
    <location>
        <begin position="238"/>
        <end position="247"/>
    </location>
</feature>
<dbReference type="PANTHER" id="PTHR14261">
    <property type="entry name" value="ONCOSTATIN M"/>
    <property type="match status" value="1"/>
</dbReference>
<evidence type="ECO:0000313" key="5">
    <source>
        <dbReference type="Proteomes" id="UP001165780"/>
    </source>
</evidence>
<accession>A0A9V1EI21</accession>
<comment type="subcellular location">
    <subcellularLocation>
        <location evidence="1">Secreted</location>
    </subcellularLocation>
</comment>
<gene>
    <name evidence="6" type="primary">OSM</name>
</gene>
<organism evidence="5 6">
    <name type="scientific">Panthera pardus</name>
    <name type="common">Leopard</name>
    <name type="synonym">Felis pardus</name>
    <dbReference type="NCBI Taxonomy" id="9691"/>
    <lineage>
        <taxon>Eukaryota</taxon>
        <taxon>Metazoa</taxon>
        <taxon>Chordata</taxon>
        <taxon>Craniata</taxon>
        <taxon>Vertebrata</taxon>
        <taxon>Euteleostomi</taxon>
        <taxon>Mammalia</taxon>
        <taxon>Eutheria</taxon>
        <taxon>Laurasiatheria</taxon>
        <taxon>Carnivora</taxon>
        <taxon>Feliformia</taxon>
        <taxon>Felidae</taxon>
        <taxon>Pantherinae</taxon>
        <taxon>Panthera</taxon>
    </lineage>
</organism>
<dbReference type="AlphaFoldDB" id="A0A9V1EI21"/>
<keyword evidence="2" id="KW-0202">Cytokine</keyword>
<dbReference type="KEGG" id="ppad:109253577"/>
<dbReference type="GO" id="GO:0005147">
    <property type="term" value="F:oncostatin-M receptor binding"/>
    <property type="evidence" value="ECO:0007669"/>
    <property type="project" value="InterPro"/>
</dbReference>
<dbReference type="RefSeq" id="XP_019282189.2">
    <property type="nucleotide sequence ID" value="XM_019426644.2"/>
</dbReference>
<evidence type="ECO:0000256" key="4">
    <source>
        <dbReference type="SAM" id="MobiDB-lite"/>
    </source>
</evidence>
<dbReference type="CTD" id="5008"/>
<dbReference type="SUPFAM" id="SSF47266">
    <property type="entry name" value="4-helical cytokines"/>
    <property type="match status" value="1"/>
</dbReference>
<dbReference type="PANTHER" id="PTHR14261:SF0">
    <property type="entry name" value="ONCOSTATIN-M"/>
    <property type="match status" value="1"/>
</dbReference>
<dbReference type="SMART" id="SM00080">
    <property type="entry name" value="LIF_OSM"/>
    <property type="match status" value="1"/>
</dbReference>
<dbReference type="GeneID" id="109253577"/>
<feature type="region of interest" description="Disordered" evidence="4">
    <location>
        <begin position="232"/>
        <end position="254"/>
    </location>
</feature>
<dbReference type="GO" id="GO:0005615">
    <property type="term" value="C:extracellular space"/>
    <property type="evidence" value="ECO:0007669"/>
    <property type="project" value="UniProtKB-KW"/>
</dbReference>
<proteinExistence type="predicted"/>
<protein>
    <submittedName>
        <fullName evidence="6">Oncostatin-M isoform X1</fullName>
    </submittedName>
</protein>
<name>A0A9V1EI21_PANPR</name>
<dbReference type="Proteomes" id="UP001165780">
    <property type="component" value="Unplaced"/>
</dbReference>
<dbReference type="Pfam" id="PF01291">
    <property type="entry name" value="LIF_OSM"/>
    <property type="match status" value="1"/>
</dbReference>
<keyword evidence="5" id="KW-1185">Reference proteome</keyword>
<sequence>MPGWPAPRPSPAAERFLGREHGVTAFRAIAPQAPSDHMAAGAWGVGVGRLAGSNYALPTLNILAHGVSGGPDRCGTRRERRGRCKRSRTMLALCDLGLVLGLLFLSTPAMGSCLDNYQELLGQLQKQADFMQHTSMLLDHYISIQGLDKDGLKEHCQERPGVFPSKDALQRLSRQEFLQILNNTLGHVLHRLRTLQKDIPKAQDLEKLNIAKLNIRGFKNNIHCMAQLLPGSLEKTEPTPTGPGASPSPTPISDAFQRRLEGCRFLHGYHRFMHSVGQVFREWGQSPSRSRRHSPRRGLRKGTHRTHLSSRNKRLMPRGWLPR</sequence>
<dbReference type="FunFam" id="1.20.1250.10:FF:000031">
    <property type="entry name" value="Oncostatin M"/>
    <property type="match status" value="1"/>
</dbReference>
<dbReference type="Gene3D" id="1.20.1250.10">
    <property type="match status" value="1"/>
</dbReference>